<evidence type="ECO:0000313" key="2">
    <source>
        <dbReference type="Proteomes" id="UP001164539"/>
    </source>
</evidence>
<dbReference type="Proteomes" id="UP001164539">
    <property type="component" value="Chromosome 9"/>
</dbReference>
<protein>
    <submittedName>
        <fullName evidence="1">CAAX amino terminal protease</fullName>
    </submittedName>
</protein>
<evidence type="ECO:0000313" key="1">
    <source>
        <dbReference type="EMBL" id="KAJ4711326.1"/>
    </source>
</evidence>
<comment type="caution">
    <text evidence="1">The sequence shown here is derived from an EMBL/GenBank/DDBJ whole genome shotgun (WGS) entry which is preliminary data.</text>
</comment>
<keyword evidence="1" id="KW-0645">Protease</keyword>
<accession>A0ACC1XIV2</accession>
<proteinExistence type="predicted"/>
<gene>
    <name evidence="1" type="ORF">OWV82_017364</name>
</gene>
<dbReference type="EMBL" id="CM051402">
    <property type="protein sequence ID" value="KAJ4711326.1"/>
    <property type="molecule type" value="Genomic_DNA"/>
</dbReference>
<reference evidence="1 2" key="1">
    <citation type="journal article" date="2023" name="Science">
        <title>Complex scaffold remodeling in plant triterpene biosynthesis.</title>
        <authorList>
            <person name="De La Pena R."/>
            <person name="Hodgson H."/>
            <person name="Liu J.C."/>
            <person name="Stephenson M.J."/>
            <person name="Martin A.C."/>
            <person name="Owen C."/>
            <person name="Harkess A."/>
            <person name="Leebens-Mack J."/>
            <person name="Jimenez L.E."/>
            <person name="Osbourn A."/>
            <person name="Sattely E.S."/>
        </authorList>
    </citation>
    <scope>NUCLEOTIDE SEQUENCE [LARGE SCALE GENOMIC DNA]</scope>
    <source>
        <strain evidence="2">cv. JPN11</strain>
        <tissue evidence="1">Leaf</tissue>
    </source>
</reference>
<keyword evidence="2" id="KW-1185">Reference proteome</keyword>
<keyword evidence="1" id="KW-0378">Hydrolase</keyword>
<organism evidence="1 2">
    <name type="scientific">Melia azedarach</name>
    <name type="common">Chinaberry tree</name>
    <dbReference type="NCBI Taxonomy" id="155640"/>
    <lineage>
        <taxon>Eukaryota</taxon>
        <taxon>Viridiplantae</taxon>
        <taxon>Streptophyta</taxon>
        <taxon>Embryophyta</taxon>
        <taxon>Tracheophyta</taxon>
        <taxon>Spermatophyta</taxon>
        <taxon>Magnoliopsida</taxon>
        <taxon>eudicotyledons</taxon>
        <taxon>Gunneridae</taxon>
        <taxon>Pentapetalae</taxon>
        <taxon>rosids</taxon>
        <taxon>malvids</taxon>
        <taxon>Sapindales</taxon>
        <taxon>Meliaceae</taxon>
        <taxon>Melia</taxon>
    </lineage>
</organism>
<name>A0ACC1XIV2_MELAZ</name>
<sequence>MIASLVLQPSFYCFSDSPKLSSFKNWTKQTHAIRLHRSNKLLNFANAKLKRSFNGRLRLSSTCFFNAGKDSKPDSIQDKESKLDWPVLKRWEVPWGWQTASLTSLACGLSFVLTGLVETAAIPYFGLKIEELSLDEKAEILFLDQGITTAVILGVLYGISNTFKPLPDDFFRYDLREPFNLQKGWLLWAGIGLGGAVMAVAATGAATAIFNDGRPPERETDALVRLLPLIGSSSISTACLVGITGVLAPLLEENVFRGFFMVSLTKWVPTPIAVIISAAVFALAHLTPGEFPQLFVLGTALGFSYAQTRNLLTPITIHAFWNSGVILLLTFLQLQGYDLKELLRAAS</sequence>